<dbReference type="Proteomes" id="UP000716291">
    <property type="component" value="Unassembled WGS sequence"/>
</dbReference>
<evidence type="ECO:0000313" key="2">
    <source>
        <dbReference type="Proteomes" id="UP000716291"/>
    </source>
</evidence>
<accession>A0A9P7BUJ6</accession>
<evidence type="ECO:0000313" key="1">
    <source>
        <dbReference type="EMBL" id="KAG1311052.1"/>
    </source>
</evidence>
<comment type="caution">
    <text evidence="1">The sequence shown here is derived from an EMBL/GenBank/DDBJ whole genome shotgun (WGS) entry which is preliminary data.</text>
</comment>
<sequence length="158" mass="17847">MNIQFLFENGKGSVVDEYGRSEPMGYIVDEKMKYTTNTSKYLASKDLICLGVLSKNSIDQHDLQGYLTIQVVGFQMIVFLTTLLAHGLYVMVEVGNITIPASIREIPQYPTNSDDIISILECFQFWCSPSPQQQPSFKRKSFDDESFARLVSPSRSAK</sequence>
<name>A0A9P7BUJ6_RHIOR</name>
<reference evidence="1" key="1">
    <citation type="journal article" date="2020" name="Microb. Genom.">
        <title>Genetic diversity of clinical and environmental Mucorales isolates obtained from an investigation of mucormycosis cases among solid organ transplant recipients.</title>
        <authorList>
            <person name="Nguyen M.H."/>
            <person name="Kaul D."/>
            <person name="Muto C."/>
            <person name="Cheng S.J."/>
            <person name="Richter R.A."/>
            <person name="Bruno V.M."/>
            <person name="Liu G."/>
            <person name="Beyhan S."/>
            <person name="Sundermann A.J."/>
            <person name="Mounaud S."/>
            <person name="Pasculle A.W."/>
            <person name="Nierman W.C."/>
            <person name="Driscoll E."/>
            <person name="Cumbie R."/>
            <person name="Clancy C.J."/>
            <person name="Dupont C.L."/>
        </authorList>
    </citation>
    <scope>NUCLEOTIDE SEQUENCE</scope>
    <source>
        <strain evidence="1">GL11</strain>
    </source>
</reference>
<dbReference type="EMBL" id="JAANQT010000432">
    <property type="protein sequence ID" value="KAG1311052.1"/>
    <property type="molecule type" value="Genomic_DNA"/>
</dbReference>
<dbReference type="OrthoDB" id="2225686at2759"/>
<organism evidence="1 2">
    <name type="scientific">Rhizopus oryzae</name>
    <name type="common">Mucormycosis agent</name>
    <name type="synonym">Rhizopus arrhizus var. delemar</name>
    <dbReference type="NCBI Taxonomy" id="64495"/>
    <lineage>
        <taxon>Eukaryota</taxon>
        <taxon>Fungi</taxon>
        <taxon>Fungi incertae sedis</taxon>
        <taxon>Mucoromycota</taxon>
        <taxon>Mucoromycotina</taxon>
        <taxon>Mucoromycetes</taxon>
        <taxon>Mucorales</taxon>
        <taxon>Mucorineae</taxon>
        <taxon>Rhizopodaceae</taxon>
        <taxon>Rhizopus</taxon>
    </lineage>
</organism>
<proteinExistence type="predicted"/>
<keyword evidence="2" id="KW-1185">Reference proteome</keyword>
<protein>
    <submittedName>
        <fullName evidence="1">Uncharacterized protein</fullName>
    </submittedName>
</protein>
<gene>
    <name evidence="1" type="ORF">G6F64_004095</name>
</gene>
<dbReference type="AlphaFoldDB" id="A0A9P7BUJ6"/>